<feature type="compositionally biased region" description="Polar residues" evidence="6">
    <location>
        <begin position="444"/>
        <end position="453"/>
    </location>
</feature>
<feature type="domain" description="C2H2-type" evidence="7">
    <location>
        <begin position="1168"/>
        <end position="1196"/>
    </location>
</feature>
<feature type="region of interest" description="Disordered" evidence="6">
    <location>
        <begin position="1416"/>
        <end position="1524"/>
    </location>
</feature>
<dbReference type="InterPro" id="IPR013087">
    <property type="entry name" value="Znf_C2H2_type"/>
</dbReference>
<feature type="compositionally biased region" description="Polar residues" evidence="6">
    <location>
        <begin position="3138"/>
        <end position="3148"/>
    </location>
</feature>
<keyword evidence="2" id="KW-0677">Repeat</keyword>
<feature type="compositionally biased region" description="Polar residues" evidence="6">
    <location>
        <begin position="3161"/>
        <end position="3172"/>
    </location>
</feature>
<dbReference type="PANTHER" id="PTHR24409:SF295">
    <property type="entry name" value="AZ2-RELATED"/>
    <property type="match status" value="1"/>
</dbReference>
<feature type="region of interest" description="Disordered" evidence="6">
    <location>
        <begin position="2902"/>
        <end position="2924"/>
    </location>
</feature>
<feature type="compositionally biased region" description="Polar residues" evidence="6">
    <location>
        <begin position="680"/>
        <end position="696"/>
    </location>
</feature>
<feature type="region of interest" description="Disordered" evidence="6">
    <location>
        <begin position="2644"/>
        <end position="2667"/>
    </location>
</feature>
<evidence type="ECO:0000256" key="2">
    <source>
        <dbReference type="ARBA" id="ARBA00022737"/>
    </source>
</evidence>
<feature type="compositionally biased region" description="Basic and acidic residues" evidence="6">
    <location>
        <begin position="1374"/>
        <end position="1398"/>
    </location>
</feature>
<evidence type="ECO:0000313" key="8">
    <source>
        <dbReference type="EMBL" id="KAI9560011.1"/>
    </source>
</evidence>
<dbReference type="Gene3D" id="3.30.160.60">
    <property type="entry name" value="Classic Zinc Finger"/>
    <property type="match status" value="4"/>
</dbReference>
<dbReference type="GO" id="GO:0005634">
    <property type="term" value="C:nucleus"/>
    <property type="evidence" value="ECO:0007669"/>
    <property type="project" value="TreeGrafter"/>
</dbReference>
<name>A0AAD5PU50_9CRUS</name>
<evidence type="ECO:0000256" key="3">
    <source>
        <dbReference type="ARBA" id="ARBA00022771"/>
    </source>
</evidence>
<feature type="compositionally biased region" description="Basic residues" evidence="6">
    <location>
        <begin position="972"/>
        <end position="983"/>
    </location>
</feature>
<dbReference type="InterPro" id="IPR036236">
    <property type="entry name" value="Znf_C2H2_sf"/>
</dbReference>
<reference evidence="8 9" key="1">
    <citation type="submission" date="2022-05" db="EMBL/GenBank/DDBJ databases">
        <title>A multi-omics perspective on studying reproductive biology in Daphnia sinensis.</title>
        <authorList>
            <person name="Jia J."/>
        </authorList>
    </citation>
    <scope>NUCLEOTIDE SEQUENCE [LARGE SCALE GENOMIC DNA]</scope>
    <source>
        <strain evidence="8 9">WSL</strain>
    </source>
</reference>
<protein>
    <recommendedName>
        <fullName evidence="7">C2H2-type domain-containing protein</fullName>
    </recommendedName>
</protein>
<gene>
    <name evidence="8" type="ORF">GHT06_014021</name>
</gene>
<keyword evidence="3 5" id="KW-0863">Zinc-finger</keyword>
<feature type="compositionally biased region" description="Polar residues" evidence="6">
    <location>
        <begin position="2902"/>
        <end position="2916"/>
    </location>
</feature>
<dbReference type="EMBL" id="WJBH02000004">
    <property type="protein sequence ID" value="KAI9560011.1"/>
    <property type="molecule type" value="Genomic_DNA"/>
</dbReference>
<feature type="domain" description="C2H2-type" evidence="7">
    <location>
        <begin position="2985"/>
        <end position="3012"/>
    </location>
</feature>
<comment type="caution">
    <text evidence="8">The sequence shown here is derived from an EMBL/GenBank/DDBJ whole genome shotgun (WGS) entry which is preliminary data.</text>
</comment>
<feature type="compositionally biased region" description="Polar residues" evidence="6">
    <location>
        <begin position="271"/>
        <end position="282"/>
    </location>
</feature>
<evidence type="ECO:0000313" key="9">
    <source>
        <dbReference type="Proteomes" id="UP000820818"/>
    </source>
</evidence>
<dbReference type="PROSITE" id="PS50157">
    <property type="entry name" value="ZINC_FINGER_C2H2_2"/>
    <property type="match status" value="3"/>
</dbReference>
<dbReference type="SMART" id="SM00355">
    <property type="entry name" value="ZnF_C2H2"/>
    <property type="match status" value="29"/>
</dbReference>
<dbReference type="Proteomes" id="UP000820818">
    <property type="component" value="Linkage Group LG4"/>
</dbReference>
<dbReference type="PANTHER" id="PTHR24409">
    <property type="entry name" value="ZINC FINGER PROTEIN 142"/>
    <property type="match status" value="1"/>
</dbReference>
<evidence type="ECO:0000256" key="4">
    <source>
        <dbReference type="ARBA" id="ARBA00022833"/>
    </source>
</evidence>
<evidence type="ECO:0000259" key="7">
    <source>
        <dbReference type="PROSITE" id="PS50157"/>
    </source>
</evidence>
<keyword evidence="4" id="KW-0862">Zinc</keyword>
<organism evidence="8 9">
    <name type="scientific">Daphnia sinensis</name>
    <dbReference type="NCBI Taxonomy" id="1820382"/>
    <lineage>
        <taxon>Eukaryota</taxon>
        <taxon>Metazoa</taxon>
        <taxon>Ecdysozoa</taxon>
        <taxon>Arthropoda</taxon>
        <taxon>Crustacea</taxon>
        <taxon>Branchiopoda</taxon>
        <taxon>Diplostraca</taxon>
        <taxon>Cladocera</taxon>
        <taxon>Anomopoda</taxon>
        <taxon>Daphniidae</taxon>
        <taxon>Daphnia</taxon>
        <taxon>Daphnia similis group</taxon>
    </lineage>
</organism>
<feature type="region of interest" description="Disordered" evidence="6">
    <location>
        <begin position="80"/>
        <end position="126"/>
    </location>
</feature>
<accession>A0AAD5PU50</accession>
<feature type="compositionally biased region" description="Basic and acidic residues" evidence="6">
    <location>
        <begin position="283"/>
        <end position="298"/>
    </location>
</feature>
<feature type="compositionally biased region" description="Polar residues" evidence="6">
    <location>
        <begin position="658"/>
        <end position="673"/>
    </location>
</feature>
<dbReference type="PROSITE" id="PS00028">
    <property type="entry name" value="ZINC_FINGER_C2H2_1"/>
    <property type="match status" value="5"/>
</dbReference>
<feature type="region of interest" description="Disordered" evidence="6">
    <location>
        <begin position="2757"/>
        <end position="2780"/>
    </location>
</feature>
<evidence type="ECO:0000256" key="5">
    <source>
        <dbReference type="PROSITE-ProRule" id="PRU00042"/>
    </source>
</evidence>
<feature type="compositionally biased region" description="Acidic residues" evidence="6">
    <location>
        <begin position="1424"/>
        <end position="1474"/>
    </location>
</feature>
<keyword evidence="1" id="KW-0479">Metal-binding</keyword>
<evidence type="ECO:0000256" key="6">
    <source>
        <dbReference type="SAM" id="MobiDB-lite"/>
    </source>
</evidence>
<keyword evidence="9" id="KW-1185">Reference proteome</keyword>
<dbReference type="FunFam" id="3.30.160.60:FF:002673">
    <property type="entry name" value="Zinc finger protein 407"/>
    <property type="match status" value="1"/>
</dbReference>
<evidence type="ECO:0000256" key="1">
    <source>
        <dbReference type="ARBA" id="ARBA00022723"/>
    </source>
</evidence>
<feature type="region of interest" description="Disordered" evidence="6">
    <location>
        <begin position="872"/>
        <end position="1010"/>
    </location>
</feature>
<feature type="compositionally biased region" description="Polar residues" evidence="6">
    <location>
        <begin position="960"/>
        <end position="970"/>
    </location>
</feature>
<feature type="compositionally biased region" description="Low complexity" evidence="6">
    <location>
        <begin position="2653"/>
        <end position="2664"/>
    </location>
</feature>
<feature type="compositionally biased region" description="Polar residues" evidence="6">
    <location>
        <begin position="388"/>
        <end position="405"/>
    </location>
</feature>
<feature type="domain" description="C2H2-type" evidence="7">
    <location>
        <begin position="2050"/>
        <end position="2077"/>
    </location>
</feature>
<feature type="region of interest" description="Disordered" evidence="6">
    <location>
        <begin position="264"/>
        <end position="712"/>
    </location>
</feature>
<feature type="compositionally biased region" description="Low complexity" evidence="6">
    <location>
        <begin position="533"/>
        <end position="544"/>
    </location>
</feature>
<feature type="compositionally biased region" description="Polar residues" evidence="6">
    <location>
        <begin position="1980"/>
        <end position="1997"/>
    </location>
</feature>
<dbReference type="GO" id="GO:0008270">
    <property type="term" value="F:zinc ion binding"/>
    <property type="evidence" value="ECO:0007669"/>
    <property type="project" value="UniProtKB-KW"/>
</dbReference>
<feature type="compositionally biased region" description="Low complexity" evidence="6">
    <location>
        <begin position="460"/>
        <end position="469"/>
    </location>
</feature>
<feature type="region of interest" description="Disordered" evidence="6">
    <location>
        <begin position="1907"/>
        <end position="1998"/>
    </location>
</feature>
<feature type="compositionally biased region" description="Polar residues" evidence="6">
    <location>
        <begin position="500"/>
        <end position="525"/>
    </location>
</feature>
<feature type="compositionally biased region" description="Basic and acidic residues" evidence="6">
    <location>
        <begin position="697"/>
        <end position="712"/>
    </location>
</feature>
<feature type="region of interest" description="Disordered" evidence="6">
    <location>
        <begin position="742"/>
        <end position="854"/>
    </location>
</feature>
<feature type="compositionally biased region" description="Basic and acidic residues" evidence="6">
    <location>
        <begin position="375"/>
        <end position="387"/>
    </location>
</feature>
<proteinExistence type="predicted"/>
<feature type="region of interest" description="Disordered" evidence="6">
    <location>
        <begin position="1367"/>
        <end position="1399"/>
    </location>
</feature>
<feature type="compositionally biased region" description="Polar residues" evidence="6">
    <location>
        <begin position="766"/>
        <end position="779"/>
    </location>
</feature>
<feature type="compositionally biased region" description="Basic and acidic residues" evidence="6">
    <location>
        <begin position="574"/>
        <end position="594"/>
    </location>
</feature>
<dbReference type="GO" id="GO:0000981">
    <property type="term" value="F:DNA-binding transcription factor activity, RNA polymerase II-specific"/>
    <property type="evidence" value="ECO:0007669"/>
    <property type="project" value="TreeGrafter"/>
</dbReference>
<feature type="compositionally biased region" description="Polar residues" evidence="6">
    <location>
        <begin position="323"/>
        <end position="336"/>
    </location>
</feature>
<feature type="compositionally biased region" description="Basic and acidic residues" evidence="6">
    <location>
        <begin position="1475"/>
        <end position="1503"/>
    </location>
</feature>
<feature type="compositionally biased region" description="Low complexity" evidence="6">
    <location>
        <begin position="942"/>
        <end position="959"/>
    </location>
</feature>
<feature type="compositionally biased region" description="Basic and acidic residues" evidence="6">
    <location>
        <begin position="92"/>
        <end position="126"/>
    </location>
</feature>
<feature type="compositionally biased region" description="Polar residues" evidence="6">
    <location>
        <begin position="1325"/>
        <end position="1350"/>
    </location>
</feature>
<feature type="region of interest" description="Disordered" evidence="6">
    <location>
        <begin position="3133"/>
        <end position="3214"/>
    </location>
</feature>
<sequence>MNTSMAAECEARLLKLQQYVPFLQRAKEFYISSPEDGKKITQLIAIISNAERCREQLRPETLERCENFCRMQYSKFGKEDELRQRRGNHPHTSHENNRFDNPEHYRGVGVDHDETPRSPSPEETKRFSVTCVPKAIPNQRADSDLRINPTLNSSAMISRDNYRHSPAIEPRPSSSRPLRTEPVEIPTMPLHTASRGQSFSNQDQDYRPAYDQSIANGRLSLEERRVTYRASPDVHHGGTSFPKRESRFDRYVVDRSSIRVGPPRVYEESKLPNQWDGQPSWESHSRDRTHSAERDRSFQGRGFFSTPHAGLHSARPGTRWDPPTNSQKPHFASSGSRIAPGNRAAHDNLREPISGHNVSAHSFRTGESSLLSNPRMDRQGVRHEPNHSGKSWSSRDQPPFVSQQSYDRDSLKMAGRKYGQNETSSRQGLLAHPSTAGFPVPNQPMLTARSQTAPRVPNYQSNSASSQQAPIACSSQGPARREDPRLANRPKPSGPLPPNSAKSVSSVLSQPMHVQSAPNPPTSVQLVPDQPATSTTQRFSTSSTPGLSRFPADSRGNQRPPNKMPMPAGSPKSSQDDSQAHSSNEVEVKKDVEKVVATADNASGSSVRSQDEFVSPLDSLYSGTAKSGQTGRGYGVQSYKIPKKKVPVAGNSKKGAKQVSSEADASTVISSESAPAIEVSQDSTAVTNQNCPQTATGHDKEPIDEVEAAKDDTPIPLEVIENYLKKKLPSDDAKMVLERLKTNSCSDTDGDELAGSPSKIPEECPTPQSDSKIIENSTHIPPPCIESIRLPSEDATVTSSCDSAVVGASEDDDEKTRDNQDVEQGTPKAVDSSESLAAPEHSGKRKGKTRNSLPLELARLREDLTDFMKGGLELGSRRCRSKSSQPATDPPSEDGEQFNEKTGPPSVKRCRKRKAAGDDMQEISSFSPMPTSEEGNDNLDDSGSTYSSSVEPSSVTESPNQSSNPIQAKTNIRGRPKKGAIRLKKTEENTSNIDRSPDGPIGKAKKRKKPLVPTHLSLRGRRSMYEDAEQENQVDQYFQCQTCSYLGQKIVHHYVNEHPETENPYIAVPESNWDDIQNSASSTQPHHKLDSDLLSDLSWIPARPNYTSPVQCKLCNYHTSKRSELMEHVMIHALPSNCNYRCSLCSFMENNFFDMLDHVTGHTGEFRYRCNYCNFQVAHRAGIKHHMNSMHESQDGLFYTTKEFPEVDQQLWISGFVCKTCHYVQIGEEGLKRHLDLHPDCNGHTKVNLISVFQEPVPSQKAEAEEETLAVTIPAEKEKGVFLCPVLEPVKEDTDLDEGELAESLKLHSISLIETLAEKLANPDTPEQVQQTSSRQPESQVSILPDNPNTDAEEEGGCLVIAEDDFSATEDEREPPAPETAKENESIEQPTKDDHSRLLVEAWKPNALLETIISKLTDKLGGPEVEENLPSDFEDEDDLEETEETLEEEEEEDEEEEDDEEEEEEEEEEDQEDEEKLKDDAVKDSENESELESARKKEEDQAKEVVAQETVPTNEESVKENEAISEPIEAPTESTGFLRIESVVSLNDVEEDDSLDPVSSINLHSNVTVAKEEVKFPYATNHDRCKFAAKLKDAEIYKTMLDSGRVRCLFKCMAYRCIFSSDSAKDFRQHLQWHNKHFLATNPNEPVFEHRMLPEGGTDCETLTFPDFNFCCYCPFVAFSTVQLVEHVEGIHASSEFQCSACFFRARRSKIVDIHTIICHVGTDAHALTCKTVVPSGCPSVLDEMVLIQVPRYRCCVDKCAFACILDETFIKHMSDCHPELKHHRCRLCSEQIACNANDYAGIFRHMSTHRIGFFQCAFCLWGSDLPTDALIHQCLYHPSLQGKVLLRASQTATPNTTLSDHWKPGLLSSYSQKHKIDFDRRFRELFEKVQVMGSPLKPEEDVQLMSEVENSHQKAIEDQTNVPSNAGEGDTVPDEGSSANPSTAKDPEVEFHGFGEEELAKSKEQTESITIVDAEDENSSSSLNEATAATAMQTNEESADQELEDHQEGLTGRQLYVCGNIGCDETAETAATFKDHLLVCDLARDSRLLTCRHCGKNIKQVSNLIEHLRSHGVKRFLCGLCSHRSNQAAQIRKHMKTVHRVNVVDEVPIGPGPGPTNGENVLHALYPREMIARLKLRTRGSPGKKGATKAFTCRDAQTIPMKAILPAKVKCAHCGYASNVRTNMVRHLSMHQCSEVTNATSSEGEEIIPRMIIPDQDPVNPVPHLEMPSQGLMFDKMANLAYSSHVKEKPASKERMSKMKNSNALDDALAVEKALEPVFIPDHLRYVCGSKGCSYLTVNDNMLKYHVQALHKNGLFTCPHCKKNEDEPMSIEVFRGHLKMHGPQLFKCGHCPFYHWHQQDIEYHLKEKHPNRPPWRILVRDPTDAEVKRLQNTNQNADKGAQTALWNCSLCKQVAASSADMMIHVESNHGVKSQYKCALCPVRCNVRAEFDRHFAAKHPNQDVQVLTFFFKVETSEATNESESAPVVATNFEPLWKKDNNRLRHIRGILLDEKEISVTDETESPTTLMQDDPVYGRYGAPCASTGQYSCPKCNSYRAFQARDLKIHLYRELDYKKFLCSICNEGAWSRALALSHVGKQHPNSGAYIREITSNRALEDWVAKVIKVQTEALKVLKAAIPNVSKAKKSLPPSPATSAPSSPTKSPVKLKKPVPPVLIASKAPCPEKPIVITVNLEPLAETSFSPVKKSWNCLCCQFVSSSAQLLEEHVVASHANDSTKSGVKICLECGFKATPKQSLINHQKKSKHSKTNELPKTATDDEEMESLTVTLTETENPAQLIQLQQLKKARTKTPNPYRCKHCKFSAVNEHGINLHWQRIHSLSDLPLDFECDIPLEVNAAKPESAKIYYKCQLCPVQPGLYEEMRLHSKTLHPNRPIKIFRITSKVKSNQQKEPTTSDLQGKDSGPAAKIVRVEKNLTLTRETVATPSSSVAIKSQPPKLTPKTPGPIASGNAQTVFVVAPPANQPTYACAWCNSKFQQESQVIRHHATHPSNIPLRYTCTTPTPKPAGNAPSVSTSTPKPELAVMEIRFGCPICSKYFISLSGAQQHVVEHKQVWKCGHCVMLFGTPTLALQHWKETHPGLQGQLESIDSPSQIVERLSKGITIHRVQLNMKSLLKDKSSQPAQSTSGESTGAGKEVKEKSSTETPTVSQQSPRITPVARKSTSTNLFLKENDKQDSATPSAREPSIPALEVTRIS</sequence>
<feature type="compositionally biased region" description="Polar residues" evidence="6">
    <location>
        <begin position="356"/>
        <end position="372"/>
    </location>
</feature>
<feature type="compositionally biased region" description="Basic and acidic residues" evidence="6">
    <location>
        <begin position="1946"/>
        <end position="1967"/>
    </location>
</feature>
<dbReference type="SUPFAM" id="SSF57667">
    <property type="entry name" value="beta-beta-alpha zinc fingers"/>
    <property type="match status" value="1"/>
</dbReference>
<dbReference type="GO" id="GO:0000977">
    <property type="term" value="F:RNA polymerase II transcription regulatory region sequence-specific DNA binding"/>
    <property type="evidence" value="ECO:0007669"/>
    <property type="project" value="TreeGrafter"/>
</dbReference>
<feature type="region of interest" description="Disordered" evidence="6">
    <location>
        <begin position="1322"/>
        <end position="1353"/>
    </location>
</feature>